<dbReference type="GO" id="GO:0003735">
    <property type="term" value="F:structural constituent of ribosome"/>
    <property type="evidence" value="ECO:0007669"/>
    <property type="project" value="InterPro"/>
</dbReference>
<dbReference type="Gene3D" id="3.90.1030.10">
    <property type="entry name" value="Ribosomal protein L17"/>
    <property type="match status" value="1"/>
</dbReference>
<evidence type="ECO:0000256" key="2">
    <source>
        <dbReference type="ARBA" id="ARBA00022980"/>
    </source>
</evidence>
<evidence type="ECO:0000313" key="7">
    <source>
        <dbReference type="EMBL" id="OHA63877.1"/>
    </source>
</evidence>
<evidence type="ECO:0000313" key="8">
    <source>
        <dbReference type="Proteomes" id="UP000178170"/>
    </source>
</evidence>
<dbReference type="PANTHER" id="PTHR14413">
    <property type="entry name" value="RIBOSOMAL PROTEIN L17"/>
    <property type="match status" value="1"/>
</dbReference>
<keyword evidence="2 5" id="KW-0689">Ribosomal protein</keyword>
<gene>
    <name evidence="7" type="ORF">A2843_00990</name>
</gene>
<sequence>MKKRKAGRILSRKKSVRNALLISVMRALAQKEKVQLTEAKAKEVAPLMERLITKAKSDSLHSRRELLRYFSASLVKKMLEEIGPRYRERQGGYTRVIKTIPRKSDGAKMAIVEFVK</sequence>
<organism evidence="7 8">
    <name type="scientific">Candidatus Wildermuthbacteria bacterium RIFCSPHIGHO2_01_FULL_48_27b</name>
    <dbReference type="NCBI Taxonomy" id="1802447"/>
    <lineage>
        <taxon>Bacteria</taxon>
        <taxon>Candidatus Wildermuthiibacteriota</taxon>
    </lineage>
</organism>
<dbReference type="GO" id="GO:0006412">
    <property type="term" value="P:translation"/>
    <property type="evidence" value="ECO:0007669"/>
    <property type="project" value="InterPro"/>
</dbReference>
<dbReference type="Pfam" id="PF01196">
    <property type="entry name" value="Ribosomal_L17"/>
    <property type="match status" value="1"/>
</dbReference>
<dbReference type="InterPro" id="IPR036373">
    <property type="entry name" value="Ribosomal_bL17_sf"/>
</dbReference>
<dbReference type="Proteomes" id="UP000178170">
    <property type="component" value="Unassembled WGS sequence"/>
</dbReference>
<dbReference type="SUPFAM" id="SSF64263">
    <property type="entry name" value="Prokaryotic ribosomal protein L17"/>
    <property type="match status" value="1"/>
</dbReference>
<dbReference type="EMBL" id="MHTS01000024">
    <property type="protein sequence ID" value="OHA63877.1"/>
    <property type="molecule type" value="Genomic_DNA"/>
</dbReference>
<evidence type="ECO:0000256" key="5">
    <source>
        <dbReference type="RuleBase" id="RU000660"/>
    </source>
</evidence>
<keyword evidence="3 5" id="KW-0687">Ribonucleoprotein</keyword>
<comment type="caution">
    <text evidence="7">The sequence shown here is derived from an EMBL/GenBank/DDBJ whole genome shotgun (WGS) entry which is preliminary data.</text>
</comment>
<dbReference type="NCBIfam" id="TIGR00059">
    <property type="entry name" value="L17"/>
    <property type="match status" value="1"/>
</dbReference>
<evidence type="ECO:0000256" key="1">
    <source>
        <dbReference type="ARBA" id="ARBA00008777"/>
    </source>
</evidence>
<dbReference type="AlphaFoldDB" id="A0A1G2QU04"/>
<evidence type="ECO:0000256" key="6">
    <source>
        <dbReference type="RuleBase" id="RU000661"/>
    </source>
</evidence>
<evidence type="ECO:0000256" key="4">
    <source>
        <dbReference type="ARBA" id="ARBA00035494"/>
    </source>
</evidence>
<comment type="similarity">
    <text evidence="1 5">Belongs to the bacterial ribosomal protein bL17 family.</text>
</comment>
<name>A0A1G2QU04_9BACT</name>
<protein>
    <recommendedName>
        <fullName evidence="4 6">50S ribosomal protein L17</fullName>
    </recommendedName>
</protein>
<dbReference type="InterPro" id="IPR000456">
    <property type="entry name" value="Ribosomal_bL17"/>
</dbReference>
<dbReference type="GO" id="GO:0022625">
    <property type="term" value="C:cytosolic large ribosomal subunit"/>
    <property type="evidence" value="ECO:0007669"/>
    <property type="project" value="TreeGrafter"/>
</dbReference>
<evidence type="ECO:0000256" key="3">
    <source>
        <dbReference type="ARBA" id="ARBA00023274"/>
    </source>
</evidence>
<dbReference type="PANTHER" id="PTHR14413:SF16">
    <property type="entry name" value="LARGE RIBOSOMAL SUBUNIT PROTEIN BL17M"/>
    <property type="match status" value="1"/>
</dbReference>
<accession>A0A1G2QU04</accession>
<proteinExistence type="inferred from homology"/>
<reference evidence="7 8" key="1">
    <citation type="journal article" date="2016" name="Nat. Commun.">
        <title>Thousands of microbial genomes shed light on interconnected biogeochemical processes in an aquifer system.</title>
        <authorList>
            <person name="Anantharaman K."/>
            <person name="Brown C.T."/>
            <person name="Hug L.A."/>
            <person name="Sharon I."/>
            <person name="Castelle C.J."/>
            <person name="Probst A.J."/>
            <person name="Thomas B.C."/>
            <person name="Singh A."/>
            <person name="Wilkins M.J."/>
            <person name="Karaoz U."/>
            <person name="Brodie E.L."/>
            <person name="Williams K.H."/>
            <person name="Hubbard S.S."/>
            <person name="Banfield J.F."/>
        </authorList>
    </citation>
    <scope>NUCLEOTIDE SEQUENCE [LARGE SCALE GENOMIC DNA]</scope>
</reference>